<feature type="domain" description="Response regulatory" evidence="4">
    <location>
        <begin position="7"/>
        <end position="121"/>
    </location>
</feature>
<reference evidence="6 7" key="1">
    <citation type="submission" date="2022-08" db="EMBL/GenBank/DDBJ databases">
        <title>Proteogenomics of the novel Dehalobacterium formicoaceticum strain EZ94 highlights a key role of methyltransferases during anaerobic dichloromethane degradation.</title>
        <authorList>
            <person name="Wasmund K."/>
        </authorList>
    </citation>
    <scope>NUCLEOTIDE SEQUENCE [LARGE SCALE GENOMIC DNA]</scope>
    <source>
        <strain evidence="6 7">EZ94</strain>
    </source>
</reference>
<dbReference type="EMBL" id="JANPWE010000001">
    <property type="protein sequence ID" value="MCR6544036.1"/>
    <property type="molecule type" value="Genomic_DNA"/>
</dbReference>
<dbReference type="SMART" id="SM01012">
    <property type="entry name" value="ANTAR"/>
    <property type="match status" value="1"/>
</dbReference>
<dbReference type="Gene3D" id="3.40.50.2300">
    <property type="match status" value="1"/>
</dbReference>
<dbReference type="PANTHER" id="PTHR43228">
    <property type="entry name" value="TWO-COMPONENT RESPONSE REGULATOR"/>
    <property type="match status" value="1"/>
</dbReference>
<dbReference type="RefSeq" id="WP_257912182.1">
    <property type="nucleotide sequence ID" value="NZ_JANPWE010000001.1"/>
</dbReference>
<dbReference type="Pfam" id="PF00072">
    <property type="entry name" value="Response_reg"/>
    <property type="match status" value="1"/>
</dbReference>
<dbReference type="PANTHER" id="PTHR43228:SF1">
    <property type="entry name" value="TWO-COMPONENT RESPONSE REGULATOR ARR22"/>
    <property type="match status" value="1"/>
</dbReference>
<evidence type="ECO:0000256" key="2">
    <source>
        <dbReference type="ARBA" id="ARBA00024867"/>
    </source>
</evidence>
<proteinExistence type="predicted"/>
<accession>A0ABT1Y0J3</accession>
<dbReference type="PROSITE" id="PS50110">
    <property type="entry name" value="RESPONSE_REGULATORY"/>
    <property type="match status" value="1"/>
</dbReference>
<dbReference type="SUPFAM" id="SSF52172">
    <property type="entry name" value="CheY-like"/>
    <property type="match status" value="1"/>
</dbReference>
<dbReference type="PIRSF" id="PIRSF036382">
    <property type="entry name" value="RR_antiterm"/>
    <property type="match status" value="1"/>
</dbReference>
<organism evidence="6 7">
    <name type="scientific">Dehalobacterium formicoaceticum</name>
    <dbReference type="NCBI Taxonomy" id="51515"/>
    <lineage>
        <taxon>Bacteria</taxon>
        <taxon>Bacillati</taxon>
        <taxon>Bacillota</taxon>
        <taxon>Clostridia</taxon>
        <taxon>Eubacteriales</taxon>
        <taxon>Peptococcaceae</taxon>
        <taxon>Dehalobacterium</taxon>
    </lineage>
</organism>
<dbReference type="SMART" id="SM00448">
    <property type="entry name" value="REC"/>
    <property type="match status" value="1"/>
</dbReference>
<evidence type="ECO:0000256" key="3">
    <source>
        <dbReference type="PROSITE-ProRule" id="PRU00169"/>
    </source>
</evidence>
<dbReference type="InterPro" id="IPR052048">
    <property type="entry name" value="ST_Response_Regulator"/>
</dbReference>
<feature type="modified residue" description="4-aspartylphosphate" evidence="3">
    <location>
        <position position="57"/>
    </location>
</feature>
<gene>
    <name evidence="6" type="ORF">NVS47_00625</name>
</gene>
<evidence type="ECO:0000313" key="7">
    <source>
        <dbReference type="Proteomes" id="UP001524944"/>
    </source>
</evidence>
<dbReference type="InterPro" id="IPR036388">
    <property type="entry name" value="WH-like_DNA-bd_sf"/>
</dbReference>
<comment type="caution">
    <text evidence="6">The sequence shown here is derived from an EMBL/GenBank/DDBJ whole genome shotgun (WGS) entry which is preliminary data.</text>
</comment>
<keyword evidence="7" id="KW-1185">Reference proteome</keyword>
<evidence type="ECO:0000259" key="4">
    <source>
        <dbReference type="PROSITE" id="PS50110"/>
    </source>
</evidence>
<keyword evidence="3" id="KW-0597">Phosphoprotein</keyword>
<protein>
    <recommendedName>
        <fullName evidence="1">Stage 0 sporulation protein A homolog</fullName>
    </recommendedName>
</protein>
<dbReference type="InterPro" id="IPR011006">
    <property type="entry name" value="CheY-like_superfamily"/>
</dbReference>
<evidence type="ECO:0000256" key="1">
    <source>
        <dbReference type="ARBA" id="ARBA00018672"/>
    </source>
</evidence>
<dbReference type="Proteomes" id="UP001524944">
    <property type="component" value="Unassembled WGS sequence"/>
</dbReference>
<evidence type="ECO:0000313" key="6">
    <source>
        <dbReference type="EMBL" id="MCR6544036.1"/>
    </source>
</evidence>
<evidence type="ECO:0000259" key="5">
    <source>
        <dbReference type="PROSITE" id="PS50921"/>
    </source>
</evidence>
<sequence>MFGGETKIFIGAKDRALRKRIKSILQRQGYLIVGEAEDGAAALRIIRRLMPDLVILDKDLPGFSGLELTRIIKGDKIAPVILLTSSWEQPLFEKTKDSWVFAFLVKPIQEGHLLSTASFVLQAFQKMICLERQVDELKESIETRKLVERAKGFLMKKLSLSESEAYRRMQQQSMDQCLSMRKIAQAIISNYE</sequence>
<dbReference type="Pfam" id="PF03861">
    <property type="entry name" value="ANTAR"/>
    <property type="match status" value="1"/>
</dbReference>
<dbReference type="InterPro" id="IPR008327">
    <property type="entry name" value="Sig_transdc_resp-reg_antiterm"/>
</dbReference>
<dbReference type="InterPro" id="IPR001789">
    <property type="entry name" value="Sig_transdc_resp-reg_receiver"/>
</dbReference>
<dbReference type="PROSITE" id="PS50921">
    <property type="entry name" value="ANTAR"/>
    <property type="match status" value="1"/>
</dbReference>
<feature type="domain" description="ANTAR" evidence="5">
    <location>
        <begin position="127"/>
        <end position="188"/>
    </location>
</feature>
<dbReference type="Gene3D" id="1.10.10.10">
    <property type="entry name" value="Winged helix-like DNA-binding domain superfamily/Winged helix DNA-binding domain"/>
    <property type="match status" value="1"/>
</dbReference>
<dbReference type="InterPro" id="IPR005561">
    <property type="entry name" value="ANTAR"/>
</dbReference>
<name>A0ABT1Y0J3_9FIRM</name>
<comment type="function">
    <text evidence="2">May play the central regulatory role in sporulation. It may be an element of the effector pathway responsible for the activation of sporulation genes in response to nutritional stress. Spo0A may act in concert with spo0H (a sigma factor) to control the expression of some genes that are critical to the sporulation process.</text>
</comment>